<protein>
    <submittedName>
        <fullName evidence="2">DUF2807 domain-containing protein</fullName>
    </submittedName>
</protein>
<dbReference type="Proteomes" id="UP000448575">
    <property type="component" value="Unassembled WGS sequence"/>
</dbReference>
<evidence type="ECO:0000259" key="1">
    <source>
        <dbReference type="Pfam" id="PF10988"/>
    </source>
</evidence>
<sequence>MHSIPGCKHPVASCRRPGGRWDTIPPSKIAYPEEKTMKMSAAVRNALVAASVFAAVAAPATLVSASPLGWFAGERVQGNGNISKQVREVSNFSGLGLGLPGSVEVRIGNTESVTIESDDNILPLVETVVEDGTLKIRPARRNLNLDTRNLKVTIVVRKLERISVGGSGSVDAEGIRGGKLSFDVGGSGSMSLRDIEGESVTVSLGGSGNLKASGSADKLKVSIGGSGKVSTGQLATKDVAVSIGGSGQAVVWAKQSLTVSVAGSGDVAYYGEPQVTKNVMGSGTVKRMAGNPN</sequence>
<accession>A0A6N9HGZ0</accession>
<dbReference type="EMBL" id="WWCJ01000005">
    <property type="protein sequence ID" value="MYN02095.1"/>
    <property type="molecule type" value="Genomic_DNA"/>
</dbReference>
<keyword evidence="3" id="KW-1185">Reference proteome</keyword>
<dbReference type="PANTHER" id="PTHR39200">
    <property type="entry name" value="HYPOTHETICAL EXPORTED PROTEIN"/>
    <property type="match status" value="1"/>
</dbReference>
<proteinExistence type="predicted"/>
<gene>
    <name evidence="2" type="ORF">GTP41_08260</name>
</gene>
<dbReference type="InterPro" id="IPR021255">
    <property type="entry name" value="DUF2807"/>
</dbReference>
<name>A0A6N9HGZ0_9BURK</name>
<evidence type="ECO:0000313" key="3">
    <source>
        <dbReference type="Proteomes" id="UP000448575"/>
    </source>
</evidence>
<dbReference type="AlphaFoldDB" id="A0A6N9HGZ0"/>
<dbReference type="Gene3D" id="2.160.20.120">
    <property type="match status" value="1"/>
</dbReference>
<dbReference type="Pfam" id="PF10988">
    <property type="entry name" value="DUF2807"/>
    <property type="match status" value="1"/>
</dbReference>
<dbReference type="PANTHER" id="PTHR39200:SF1">
    <property type="entry name" value="AUTO-TRANSPORTER ADHESIN HEAD GIN DOMAIN-CONTAINING PROTEIN-RELATED"/>
    <property type="match status" value="1"/>
</dbReference>
<reference evidence="2 3" key="1">
    <citation type="submission" date="2019-12" db="EMBL/GenBank/DDBJ databases">
        <title>Novel species isolated from a subtropical stream in China.</title>
        <authorList>
            <person name="Lu H."/>
        </authorList>
    </citation>
    <scope>NUCLEOTIDE SEQUENCE [LARGE SCALE GENOMIC DNA]</scope>
    <source>
        <strain evidence="2 3">DS3</strain>
    </source>
</reference>
<comment type="caution">
    <text evidence="2">The sequence shown here is derived from an EMBL/GenBank/DDBJ whole genome shotgun (WGS) entry which is preliminary data.</text>
</comment>
<feature type="domain" description="Putative auto-transporter adhesin head GIN" evidence="1">
    <location>
        <begin position="91"/>
        <end position="273"/>
    </location>
</feature>
<organism evidence="2 3">
    <name type="scientific">Pseudoduganella guangdongensis</name>
    <dbReference type="NCBI Taxonomy" id="2692179"/>
    <lineage>
        <taxon>Bacteria</taxon>
        <taxon>Pseudomonadati</taxon>
        <taxon>Pseudomonadota</taxon>
        <taxon>Betaproteobacteria</taxon>
        <taxon>Burkholderiales</taxon>
        <taxon>Oxalobacteraceae</taxon>
        <taxon>Telluria group</taxon>
        <taxon>Pseudoduganella</taxon>
    </lineage>
</organism>
<evidence type="ECO:0000313" key="2">
    <source>
        <dbReference type="EMBL" id="MYN02095.1"/>
    </source>
</evidence>